<reference evidence="3 4" key="2">
    <citation type="journal article" date="2012" name="Proc. Natl. Acad. Sci. U.S.A.">
        <title>Antigenic diversity is generated by distinct evolutionary mechanisms in African trypanosome species.</title>
        <authorList>
            <person name="Jackson A.P."/>
            <person name="Berry A."/>
            <person name="Aslett M."/>
            <person name="Allison H.C."/>
            <person name="Burton P."/>
            <person name="Vavrova-Anderson J."/>
            <person name="Brown R."/>
            <person name="Browne H."/>
            <person name="Corton N."/>
            <person name="Hauser H."/>
            <person name="Gamble J."/>
            <person name="Gilderthorp R."/>
            <person name="Marcello L."/>
            <person name="McQuillan J."/>
            <person name="Otto T.D."/>
            <person name="Quail M.A."/>
            <person name="Sanders M.J."/>
            <person name="van Tonder A."/>
            <person name="Ginger M.L."/>
            <person name="Field M.C."/>
            <person name="Barry J.D."/>
            <person name="Hertz-Fowler C."/>
            <person name="Berriman M."/>
        </authorList>
    </citation>
    <scope>NUCLEOTIDE SEQUENCE [LARGE SCALE GENOMIC DNA]</scope>
    <source>
        <strain evidence="3 4">IL3000</strain>
    </source>
</reference>
<organism evidence="3 4">
    <name type="scientific">Trypanosoma congolense (strain IL3000)</name>
    <dbReference type="NCBI Taxonomy" id="1068625"/>
    <lineage>
        <taxon>Eukaryota</taxon>
        <taxon>Discoba</taxon>
        <taxon>Euglenozoa</taxon>
        <taxon>Kinetoplastea</taxon>
        <taxon>Metakinetoplastina</taxon>
        <taxon>Trypanosomatida</taxon>
        <taxon>Trypanosomatidae</taxon>
        <taxon>Trypanosoma</taxon>
        <taxon>Nannomonas</taxon>
    </lineage>
</organism>
<name>F9WC64_TRYCI</name>
<keyword evidence="4" id="KW-1185">Reference proteome</keyword>
<evidence type="ECO:0000256" key="2">
    <source>
        <dbReference type="SAM" id="MobiDB-lite"/>
    </source>
</evidence>
<dbReference type="EMBL" id="CAEQ01001675">
    <property type="protein sequence ID" value="CCD14856.1"/>
    <property type="molecule type" value="Genomic_DNA"/>
</dbReference>
<dbReference type="OMA" id="MIYAACA"/>
<accession>F9WC64</accession>
<feature type="compositionally biased region" description="Low complexity" evidence="2">
    <location>
        <begin position="50"/>
        <end position="74"/>
    </location>
</feature>
<comment type="caution">
    <text evidence="3">The sequence shown here is derived from an EMBL/GenBank/DDBJ whole genome shotgun (WGS) entry which is preliminary data.</text>
</comment>
<reference evidence="4" key="1">
    <citation type="submission" date="2011-07" db="EMBL/GenBank/DDBJ databases">
        <title>Divergent evolution of antigenic variation in African trypanosomes.</title>
        <authorList>
            <person name="Jackson A.P."/>
            <person name="Berry A."/>
            <person name="Allison H.C."/>
            <person name="Burton P."/>
            <person name="Anderson J."/>
            <person name="Aslett M."/>
            <person name="Brown R."/>
            <person name="Corton N."/>
            <person name="Harris D."/>
            <person name="Hauser H."/>
            <person name="Gamble J."/>
            <person name="Gilderthorp R."/>
            <person name="McQuillan J."/>
            <person name="Quail M.A."/>
            <person name="Sanders M."/>
            <person name="Van Tonder A."/>
            <person name="Ginger M.L."/>
            <person name="Donelson J.E."/>
            <person name="Field M.C."/>
            <person name="Barry J.D."/>
            <person name="Berriman M."/>
            <person name="Hertz-Fowler C."/>
        </authorList>
    </citation>
    <scope>NUCLEOTIDE SEQUENCE [LARGE SCALE GENOMIC DNA]</scope>
    <source>
        <strain evidence="4">IL3000</strain>
    </source>
</reference>
<feature type="region of interest" description="Disordered" evidence="2">
    <location>
        <begin position="45"/>
        <end position="74"/>
    </location>
</feature>
<keyword evidence="1" id="KW-0175">Coiled coil</keyword>
<evidence type="ECO:0000256" key="1">
    <source>
        <dbReference type="SAM" id="Coils"/>
    </source>
</evidence>
<protein>
    <submittedName>
        <fullName evidence="3">WGS project CAEQ00000000 data, annotated contig 2191</fullName>
    </submittedName>
</protein>
<dbReference type="AlphaFoldDB" id="F9WC64"/>
<dbReference type="Proteomes" id="UP000000702">
    <property type="component" value="Unassembled WGS sequence"/>
</dbReference>
<evidence type="ECO:0000313" key="3">
    <source>
        <dbReference type="EMBL" id="CCD14856.1"/>
    </source>
</evidence>
<feature type="coiled-coil region" evidence="1">
    <location>
        <begin position="182"/>
        <end position="230"/>
    </location>
</feature>
<dbReference type="VEuPathDB" id="TriTrypDB:TcIL3000_0_54330"/>
<evidence type="ECO:0000313" key="4">
    <source>
        <dbReference type="Proteomes" id="UP000000702"/>
    </source>
</evidence>
<gene>
    <name evidence="3" type="ORF">TCIL3000_0_54330</name>
</gene>
<sequence length="266" mass="29656">MSFLCVLNKFVFFSYKKLYIEPCLHLSMQQPFGLTVQGLHTRSRQERVVQQRVVKRQSSSVSTPSASSSRPATTSAVVLANGEGADVLRCSSSPSPPFASPPPYSGASQETALMAMEGPLPAEVRQIIHSSCSGSDAELAERHARRLLSTGRRVNVYRAELQSAIEEVNDVDQLVKQHQIVQAALRTELSDLDARIEKLMKERQLCEYQLRQQETEAERKMAKLTEANMRVDKLSSTIDSITHESLAGYVLLQKLVPNLHVNNYLT</sequence>
<proteinExistence type="predicted"/>